<protein>
    <recommendedName>
        <fullName evidence="1">DUF7448 domain-containing protein</fullName>
    </recommendedName>
</protein>
<sequence length="95" mass="11052">MWEYYVSLKELKKDLVFKRIVEWSESELILEDGTKMEVVCSESDCCAWAEGEFKNVKLDAVITDIKIFDKGNHLYNGDGHSSYAEVVVYHNRNEI</sequence>
<gene>
    <name evidence="2" type="ORF">RAN64_16790</name>
</gene>
<dbReference type="Proteomes" id="UP001238215">
    <property type="component" value="Unassembled WGS sequence"/>
</dbReference>
<feature type="domain" description="DUF7448" evidence="1">
    <location>
        <begin position="14"/>
        <end position="95"/>
    </location>
</feature>
<dbReference type="Pfam" id="PF24240">
    <property type="entry name" value="DUF7448"/>
    <property type="match status" value="1"/>
</dbReference>
<comment type="caution">
    <text evidence="2">The sequence shown here is derived from an EMBL/GenBank/DDBJ whole genome shotgun (WGS) entry which is preliminary data.</text>
</comment>
<dbReference type="EMBL" id="JAVBZS010000308">
    <property type="protein sequence ID" value="MDP8591587.1"/>
    <property type="molecule type" value="Genomic_DNA"/>
</dbReference>
<dbReference type="InterPro" id="IPR055871">
    <property type="entry name" value="DUF7448"/>
</dbReference>
<keyword evidence="3" id="KW-1185">Reference proteome</keyword>
<dbReference type="RefSeq" id="WP_306403468.1">
    <property type="nucleotide sequence ID" value="NZ_JAVBZS010000308.1"/>
</dbReference>
<organism evidence="2 3">
    <name type="scientific">Enterococcus lactis</name>
    <dbReference type="NCBI Taxonomy" id="357441"/>
    <lineage>
        <taxon>Bacteria</taxon>
        <taxon>Bacillati</taxon>
        <taxon>Bacillota</taxon>
        <taxon>Bacilli</taxon>
        <taxon>Lactobacillales</taxon>
        <taxon>Enterococcaceae</taxon>
        <taxon>Enterococcus</taxon>
    </lineage>
</organism>
<accession>A0AAJ1STV6</accession>
<reference evidence="2 3" key="1">
    <citation type="submission" date="2023-08" db="EMBL/GenBank/DDBJ databases">
        <title>Whole genome sequencing of Enterococcus.</title>
        <authorList>
            <person name="Kaptchouang Tchatchouang C.D."/>
            <person name="Ateba C.N."/>
        </authorList>
    </citation>
    <scope>NUCLEOTIDE SEQUENCE [LARGE SCALE GENOMIC DNA]</scope>
    <source>
        <strain evidence="2 3">ENT3_CNKT_NWU</strain>
    </source>
</reference>
<evidence type="ECO:0000313" key="2">
    <source>
        <dbReference type="EMBL" id="MDP8591587.1"/>
    </source>
</evidence>
<evidence type="ECO:0000313" key="3">
    <source>
        <dbReference type="Proteomes" id="UP001238215"/>
    </source>
</evidence>
<evidence type="ECO:0000259" key="1">
    <source>
        <dbReference type="Pfam" id="PF24240"/>
    </source>
</evidence>
<name>A0AAJ1STV6_9ENTE</name>
<feature type="non-terminal residue" evidence="2">
    <location>
        <position position="95"/>
    </location>
</feature>
<dbReference type="AlphaFoldDB" id="A0AAJ1STV6"/>
<proteinExistence type="predicted"/>